<dbReference type="RefSeq" id="YP_009288041.1">
    <property type="nucleotide sequence ID" value="NC_031080.1"/>
</dbReference>
<evidence type="ECO:0000313" key="1">
    <source>
        <dbReference type="EMBL" id="AON96928.1"/>
    </source>
</evidence>
<protein>
    <submittedName>
        <fullName evidence="1">Uncharacterized protein</fullName>
    </submittedName>
</protein>
<proteinExistence type="predicted"/>
<organism evidence="1 2">
    <name type="scientific">Mycobacterium phage Tonenili</name>
    <dbReference type="NCBI Taxonomy" id="1891703"/>
    <lineage>
        <taxon>Viruses</taxon>
        <taxon>Duplodnaviria</taxon>
        <taxon>Heunggongvirae</taxon>
        <taxon>Uroviricota</taxon>
        <taxon>Caudoviricetes</taxon>
        <taxon>Ceeclamvirinae</taxon>
        <taxon>Bixzunavirus</taxon>
        <taxon>Bixzunavirus tonenili</taxon>
    </lineage>
</organism>
<name>A0A1C9EHF0_9CAUD</name>
<keyword evidence="2" id="KW-1185">Reference proteome</keyword>
<evidence type="ECO:0000313" key="2">
    <source>
        <dbReference type="Proteomes" id="UP000204231"/>
    </source>
</evidence>
<dbReference type="Proteomes" id="UP000204231">
    <property type="component" value="Segment"/>
</dbReference>
<dbReference type="KEGG" id="vg:29066606"/>
<gene>
    <name evidence="1" type="ORF">SEA_TONENILI_208</name>
</gene>
<reference evidence="1 2" key="1">
    <citation type="submission" date="2016-08" db="EMBL/GenBank/DDBJ databases">
        <authorList>
            <person name="Acevedo E."/>
            <person name="Azhar M."/>
            <person name="Golebiewska U.P."/>
            <person name="Grzywna D."/>
            <person name="Guardiola R."/>
            <person name="Jackson O."/>
            <person name="John N."/>
            <person name="Kanavatsas C."/>
            <person name="Khan S."/>
            <person name="Leong J."/>
            <person name="Mansilla E."/>
            <person name="Muladjanov Y."/>
            <person name="Nouel J."/>
            <person name="Oh S."/>
            <person name="Oppedisano M."/>
            <person name="Sajid A."/>
            <person name="Samper M."/>
            <person name="Ugbeva O."/>
            <person name="Delesalle V.A."/>
            <person name="Garlena R.A."/>
            <person name="Russell D.A."/>
            <person name="Pope W.H."/>
            <person name="Jacobs-Sera D."/>
            <person name="Hendrix R.W."/>
            <person name="Hatfull G.F."/>
        </authorList>
    </citation>
    <scope>NUCLEOTIDE SEQUENCE [LARGE SCALE GENOMIC DNA]</scope>
</reference>
<dbReference type="GeneID" id="29066606"/>
<sequence length="76" mass="8394">MSTTHAHKYSIADELHQVAADNGWRATNVHGGTVYTRDGHVLRVDTRVLTLNFDGETVRREGFASLAHHAVAILND</sequence>
<dbReference type="EMBL" id="KX752698">
    <property type="protein sequence ID" value="AON96928.1"/>
    <property type="molecule type" value="Genomic_DNA"/>
</dbReference>
<accession>A0A1C9EHF0</accession>